<dbReference type="AlphaFoldDB" id="A0A5C6U132"/>
<comment type="caution">
    <text evidence="8">The sequence shown here is derived from an EMBL/GenBank/DDBJ whole genome shotgun (WGS) entry which is preliminary data.</text>
</comment>
<organism evidence="8 9">
    <name type="scientific">Piscinibacter aquaticus</name>
    <dbReference type="NCBI Taxonomy" id="392597"/>
    <lineage>
        <taxon>Bacteria</taxon>
        <taxon>Pseudomonadati</taxon>
        <taxon>Pseudomonadota</taxon>
        <taxon>Betaproteobacteria</taxon>
        <taxon>Burkholderiales</taxon>
        <taxon>Sphaerotilaceae</taxon>
        <taxon>Piscinibacter</taxon>
    </lineage>
</organism>
<protein>
    <recommendedName>
        <fullName evidence="5">S-methylmethionine:homocysteine methyltransferase</fullName>
    </recommendedName>
</protein>
<dbReference type="InterPro" id="IPR003726">
    <property type="entry name" value="HCY_dom"/>
</dbReference>
<dbReference type="InterPro" id="IPR051486">
    <property type="entry name" value="Hcy_S-methyltransferase"/>
</dbReference>
<keyword evidence="3 6" id="KW-0479">Metal-binding</keyword>
<feature type="domain" description="Hcy-binding" evidence="7">
    <location>
        <begin position="22"/>
        <end position="334"/>
    </location>
</feature>
<dbReference type="Pfam" id="PF02574">
    <property type="entry name" value="S-methyl_trans"/>
    <property type="match status" value="1"/>
</dbReference>
<dbReference type="GO" id="GO:0009086">
    <property type="term" value="P:methionine biosynthetic process"/>
    <property type="evidence" value="ECO:0007669"/>
    <property type="project" value="InterPro"/>
</dbReference>
<dbReference type="GO" id="GO:0032259">
    <property type="term" value="P:methylation"/>
    <property type="evidence" value="ECO:0007669"/>
    <property type="project" value="UniProtKB-KW"/>
</dbReference>
<evidence type="ECO:0000256" key="4">
    <source>
        <dbReference type="ARBA" id="ARBA00022833"/>
    </source>
</evidence>
<keyword evidence="2 6" id="KW-0808">Transferase</keyword>
<proteinExistence type="predicted"/>
<keyword evidence="9" id="KW-1185">Reference proteome</keyword>
<feature type="binding site" evidence="6">
    <location>
        <position position="252"/>
    </location>
    <ligand>
        <name>Zn(2+)</name>
        <dbReference type="ChEBI" id="CHEBI:29105"/>
    </ligand>
</feature>
<keyword evidence="4 6" id="KW-0862">Zinc</keyword>
<dbReference type="EMBL" id="VOPW01000001">
    <property type="protein sequence ID" value="TXC66753.1"/>
    <property type="molecule type" value="Genomic_DNA"/>
</dbReference>
<dbReference type="InterPro" id="IPR036589">
    <property type="entry name" value="HCY_dom_sf"/>
</dbReference>
<evidence type="ECO:0000256" key="2">
    <source>
        <dbReference type="ARBA" id="ARBA00022679"/>
    </source>
</evidence>
<dbReference type="NCBIfam" id="NF007020">
    <property type="entry name" value="PRK09485.1"/>
    <property type="match status" value="1"/>
</dbReference>
<dbReference type="GO" id="GO:0008270">
    <property type="term" value="F:zinc ion binding"/>
    <property type="evidence" value="ECO:0007669"/>
    <property type="project" value="InterPro"/>
</dbReference>
<dbReference type="GO" id="GO:0033528">
    <property type="term" value="P:S-methylmethionine cycle"/>
    <property type="evidence" value="ECO:0007669"/>
    <property type="project" value="TreeGrafter"/>
</dbReference>
<dbReference type="PANTHER" id="PTHR46015">
    <property type="entry name" value="ZGC:172121"/>
    <property type="match status" value="1"/>
</dbReference>
<evidence type="ECO:0000256" key="1">
    <source>
        <dbReference type="ARBA" id="ARBA00022603"/>
    </source>
</evidence>
<dbReference type="PANTHER" id="PTHR46015:SF1">
    <property type="entry name" value="HOMOCYSTEINE S-METHYLTRANSFERASE-LIKE ISOFORM 1"/>
    <property type="match status" value="1"/>
</dbReference>
<dbReference type="PIRSF" id="PIRSF037505">
    <property type="entry name" value="Betaine_HMT"/>
    <property type="match status" value="1"/>
</dbReference>
<sequence length="341" mass="36625">MWATWSGAWLRPEHDVSDSPHGVIAAWLARHPHLVLDGALGTELVRRGADIADPMWSAKLLVENPALIREVHLDYFRAGADVATTATYRATFQGFARRGIGHDEAARLMRLAVTLAVEAREHFWQEAQRDPTLSARARPLVAASIGPYGAMLADGSEYRGHYGLTERELMDFHRPRLQLLAASGADLLACETVPCLVEAVALARLLDETPGSEAWISFSCRDGQTVSEGQPFADCVAALDRFDAVAAIGINCTAPQHVDSLVRIAAANTAKPIVVYPNSGETYDAAQASWHGAAQPGGEALATAALRWSAAGARLIGGCCRTTPADISALCRRWAEAEPDI</sequence>
<feature type="binding site" evidence="6">
    <location>
        <position position="320"/>
    </location>
    <ligand>
        <name>Zn(2+)</name>
        <dbReference type="ChEBI" id="CHEBI:29105"/>
    </ligand>
</feature>
<dbReference type="FunFam" id="3.20.20.330:FF:000002">
    <property type="entry name" value="Homocysteine S-methyltransferase"/>
    <property type="match status" value="1"/>
</dbReference>
<reference evidence="8 9" key="1">
    <citation type="submission" date="2019-08" db="EMBL/GenBank/DDBJ databases">
        <authorList>
            <person name="Khan S.A."/>
            <person name="Jeon C.O."/>
            <person name="Jeong S.E."/>
        </authorList>
    </citation>
    <scope>NUCLEOTIDE SEQUENCE [LARGE SCALE GENOMIC DNA]</scope>
    <source>
        <strain evidence="9">IMCC1728</strain>
    </source>
</reference>
<gene>
    <name evidence="8" type="primary">mmuM</name>
    <name evidence="8" type="ORF">FSC37_15870</name>
</gene>
<accession>A0A5C6U132</accession>
<dbReference type="Gene3D" id="3.20.20.330">
    <property type="entry name" value="Homocysteine-binding-like domain"/>
    <property type="match status" value="1"/>
</dbReference>
<name>A0A5C6U132_9BURK</name>
<dbReference type="PROSITE" id="PS50970">
    <property type="entry name" value="HCY"/>
    <property type="match status" value="1"/>
</dbReference>
<dbReference type="InterPro" id="IPR017226">
    <property type="entry name" value="BHMT-like"/>
</dbReference>
<evidence type="ECO:0000259" key="7">
    <source>
        <dbReference type="PROSITE" id="PS50970"/>
    </source>
</evidence>
<feature type="binding site" evidence="6">
    <location>
        <position position="319"/>
    </location>
    <ligand>
        <name>Zn(2+)</name>
        <dbReference type="ChEBI" id="CHEBI:29105"/>
    </ligand>
</feature>
<dbReference type="GO" id="GO:0008898">
    <property type="term" value="F:S-adenosylmethionine-homocysteine S-methyltransferase activity"/>
    <property type="evidence" value="ECO:0007669"/>
    <property type="project" value="TreeGrafter"/>
</dbReference>
<evidence type="ECO:0000256" key="5">
    <source>
        <dbReference type="ARBA" id="ARBA00076752"/>
    </source>
</evidence>
<dbReference type="SUPFAM" id="SSF82282">
    <property type="entry name" value="Homocysteine S-methyltransferase"/>
    <property type="match status" value="1"/>
</dbReference>
<evidence type="ECO:0000313" key="8">
    <source>
        <dbReference type="EMBL" id="TXC66753.1"/>
    </source>
</evidence>
<evidence type="ECO:0000313" key="9">
    <source>
        <dbReference type="Proteomes" id="UP000321832"/>
    </source>
</evidence>
<comment type="cofactor">
    <cofactor evidence="6">
        <name>Zn(2+)</name>
        <dbReference type="ChEBI" id="CHEBI:29105"/>
    </cofactor>
</comment>
<dbReference type="Proteomes" id="UP000321832">
    <property type="component" value="Unassembled WGS sequence"/>
</dbReference>
<evidence type="ECO:0000256" key="3">
    <source>
        <dbReference type="ARBA" id="ARBA00022723"/>
    </source>
</evidence>
<keyword evidence="1 6" id="KW-0489">Methyltransferase</keyword>
<evidence type="ECO:0000256" key="6">
    <source>
        <dbReference type="PROSITE-ProRule" id="PRU00333"/>
    </source>
</evidence>